<keyword evidence="8 11" id="KW-1133">Transmembrane helix</keyword>
<dbReference type="InterPro" id="IPR003660">
    <property type="entry name" value="HAMP_dom"/>
</dbReference>
<feature type="transmembrane region" description="Helical" evidence="11">
    <location>
        <begin position="12"/>
        <end position="32"/>
    </location>
</feature>
<dbReference type="SUPFAM" id="SSF47384">
    <property type="entry name" value="Homodimeric domain of signal transducing histidine kinase"/>
    <property type="match status" value="1"/>
</dbReference>
<name>A0A931FXM5_9ACTN</name>
<dbReference type="PROSITE" id="PS50885">
    <property type="entry name" value="HAMP"/>
    <property type="match status" value="1"/>
</dbReference>
<evidence type="ECO:0000256" key="7">
    <source>
        <dbReference type="ARBA" id="ARBA00022777"/>
    </source>
</evidence>
<dbReference type="EC" id="2.7.13.3" evidence="3"/>
<keyword evidence="9" id="KW-0902">Two-component regulatory system</keyword>
<dbReference type="InterPro" id="IPR004358">
    <property type="entry name" value="Sig_transdc_His_kin-like_C"/>
</dbReference>
<dbReference type="InterPro" id="IPR003594">
    <property type="entry name" value="HATPase_dom"/>
</dbReference>
<protein>
    <recommendedName>
        <fullName evidence="3">histidine kinase</fullName>
        <ecNumber evidence="3">2.7.13.3</ecNumber>
    </recommendedName>
</protein>
<dbReference type="GO" id="GO:0005886">
    <property type="term" value="C:plasma membrane"/>
    <property type="evidence" value="ECO:0007669"/>
    <property type="project" value="UniProtKB-SubCell"/>
</dbReference>
<keyword evidence="6 11" id="KW-0812">Transmembrane</keyword>
<dbReference type="CDD" id="cd00075">
    <property type="entry name" value="HATPase"/>
    <property type="match status" value="1"/>
</dbReference>
<dbReference type="Pfam" id="PF00512">
    <property type="entry name" value="HisKA"/>
    <property type="match status" value="1"/>
</dbReference>
<dbReference type="InterPro" id="IPR036890">
    <property type="entry name" value="HATPase_C_sf"/>
</dbReference>
<dbReference type="PANTHER" id="PTHR45436">
    <property type="entry name" value="SENSOR HISTIDINE KINASE YKOH"/>
    <property type="match status" value="1"/>
</dbReference>
<dbReference type="PROSITE" id="PS50109">
    <property type="entry name" value="HIS_KIN"/>
    <property type="match status" value="1"/>
</dbReference>
<dbReference type="Pfam" id="PF02518">
    <property type="entry name" value="HATPase_c"/>
    <property type="match status" value="1"/>
</dbReference>
<keyword evidence="15" id="KW-1185">Reference proteome</keyword>
<evidence type="ECO:0000256" key="5">
    <source>
        <dbReference type="ARBA" id="ARBA00022679"/>
    </source>
</evidence>
<keyword evidence="7 14" id="KW-0418">Kinase</keyword>
<comment type="subcellular location">
    <subcellularLocation>
        <location evidence="2">Cell membrane</location>
    </subcellularLocation>
</comment>
<dbReference type="CDD" id="cd00082">
    <property type="entry name" value="HisKA"/>
    <property type="match status" value="1"/>
</dbReference>
<evidence type="ECO:0000259" key="12">
    <source>
        <dbReference type="PROSITE" id="PS50109"/>
    </source>
</evidence>
<feature type="domain" description="HAMP" evidence="13">
    <location>
        <begin position="109"/>
        <end position="167"/>
    </location>
</feature>
<feature type="domain" description="Histidine kinase" evidence="12">
    <location>
        <begin position="175"/>
        <end position="386"/>
    </location>
</feature>
<evidence type="ECO:0000313" key="15">
    <source>
        <dbReference type="Proteomes" id="UP000598146"/>
    </source>
</evidence>
<dbReference type="Proteomes" id="UP000598146">
    <property type="component" value="Unassembled WGS sequence"/>
</dbReference>
<proteinExistence type="predicted"/>
<dbReference type="Gene3D" id="1.10.287.130">
    <property type="match status" value="1"/>
</dbReference>
<evidence type="ECO:0000256" key="6">
    <source>
        <dbReference type="ARBA" id="ARBA00022692"/>
    </source>
</evidence>
<evidence type="ECO:0000313" key="14">
    <source>
        <dbReference type="EMBL" id="MBG0561016.1"/>
    </source>
</evidence>
<feature type="transmembrane region" description="Helical" evidence="11">
    <location>
        <begin position="85"/>
        <end position="108"/>
    </location>
</feature>
<evidence type="ECO:0000256" key="3">
    <source>
        <dbReference type="ARBA" id="ARBA00012438"/>
    </source>
</evidence>
<evidence type="ECO:0000256" key="4">
    <source>
        <dbReference type="ARBA" id="ARBA00022553"/>
    </source>
</evidence>
<evidence type="ECO:0000256" key="8">
    <source>
        <dbReference type="ARBA" id="ARBA00022989"/>
    </source>
</evidence>
<dbReference type="AlphaFoldDB" id="A0A931FXM5"/>
<dbReference type="SMART" id="SM00387">
    <property type="entry name" value="HATPase_c"/>
    <property type="match status" value="1"/>
</dbReference>
<accession>A0A931FXM5</accession>
<dbReference type="SUPFAM" id="SSF55874">
    <property type="entry name" value="ATPase domain of HSP90 chaperone/DNA topoisomerase II/histidine kinase"/>
    <property type="match status" value="1"/>
</dbReference>
<evidence type="ECO:0000256" key="2">
    <source>
        <dbReference type="ARBA" id="ARBA00004236"/>
    </source>
</evidence>
<evidence type="ECO:0000256" key="10">
    <source>
        <dbReference type="ARBA" id="ARBA00023136"/>
    </source>
</evidence>
<dbReference type="SMART" id="SM00304">
    <property type="entry name" value="HAMP"/>
    <property type="match status" value="1"/>
</dbReference>
<dbReference type="SMART" id="SM00388">
    <property type="entry name" value="HisKA"/>
    <property type="match status" value="1"/>
</dbReference>
<comment type="caution">
    <text evidence="14">The sequence shown here is derived from an EMBL/GenBank/DDBJ whole genome shotgun (WGS) entry which is preliminary data.</text>
</comment>
<dbReference type="Gene3D" id="6.10.340.10">
    <property type="match status" value="1"/>
</dbReference>
<organism evidence="14 15">
    <name type="scientific">Actinoplanes aureus</name>
    <dbReference type="NCBI Taxonomy" id="2792083"/>
    <lineage>
        <taxon>Bacteria</taxon>
        <taxon>Bacillati</taxon>
        <taxon>Actinomycetota</taxon>
        <taxon>Actinomycetes</taxon>
        <taxon>Micromonosporales</taxon>
        <taxon>Micromonosporaceae</taxon>
        <taxon>Actinoplanes</taxon>
    </lineage>
</organism>
<dbReference type="PANTHER" id="PTHR45436:SF5">
    <property type="entry name" value="SENSOR HISTIDINE KINASE TRCS"/>
    <property type="match status" value="1"/>
</dbReference>
<dbReference type="PRINTS" id="PR00344">
    <property type="entry name" value="BCTRLSENSOR"/>
</dbReference>
<evidence type="ECO:0000256" key="9">
    <source>
        <dbReference type="ARBA" id="ARBA00023012"/>
    </source>
</evidence>
<dbReference type="RefSeq" id="WP_196412838.1">
    <property type="nucleotide sequence ID" value="NZ_JADQTO010000003.1"/>
</dbReference>
<dbReference type="SUPFAM" id="SSF158472">
    <property type="entry name" value="HAMP domain-like"/>
    <property type="match status" value="1"/>
</dbReference>
<dbReference type="InterPro" id="IPR036097">
    <property type="entry name" value="HisK_dim/P_sf"/>
</dbReference>
<dbReference type="GO" id="GO:0000155">
    <property type="term" value="F:phosphorelay sensor kinase activity"/>
    <property type="evidence" value="ECO:0007669"/>
    <property type="project" value="InterPro"/>
</dbReference>
<evidence type="ECO:0000256" key="1">
    <source>
        <dbReference type="ARBA" id="ARBA00000085"/>
    </source>
</evidence>
<sequence length="400" mass="42443">MRPTLRLRLTLVYGSIFLVAGFVLLAVTLLLFRREFPLGPFPPAGGGRNLKQVIVNGDTVLTGDAATQWLEVQREALLATATSTLLVQGSVALVLVGAAAFLSGWVVAGRMLAPLHRVTATARRIAAAPASERGLHQRIELHGPDDEVKELADTFDQMVERLAHAFDGQRRFVANASHELRTPLTLNRALVELAMHRRAASADVVRLGEDLLRINTRHEKLIDGLLLLARSDQELGERSPLDLADVVTHVAEQTAAEAETAGVKLTVLAGPAPAAGDALLLEHLVRNLVENGVRHNSGPGGWVRVETGPGPSVTVSNSGPAVPAYELPALFEPFRRLTGDRVTSAKGSGLGLSIVRSVARAHGGSVHASPRDGGGLVVTVTLPGSGARAPLDLVYRDITE</sequence>
<keyword evidence="4" id="KW-0597">Phosphoprotein</keyword>
<dbReference type="Gene3D" id="3.30.565.10">
    <property type="entry name" value="Histidine kinase-like ATPase, C-terminal domain"/>
    <property type="match status" value="1"/>
</dbReference>
<keyword evidence="10 11" id="KW-0472">Membrane</keyword>
<reference evidence="14" key="1">
    <citation type="submission" date="2020-11" db="EMBL/GenBank/DDBJ databases">
        <title>Isolation and identification of active actinomycetes.</title>
        <authorList>
            <person name="Sun X."/>
        </authorList>
    </citation>
    <scope>NUCLEOTIDE SEQUENCE</scope>
    <source>
        <strain evidence="14">NEAU-A11</strain>
    </source>
</reference>
<dbReference type="InterPro" id="IPR003661">
    <property type="entry name" value="HisK_dim/P_dom"/>
</dbReference>
<dbReference type="EMBL" id="JADQTO010000003">
    <property type="protein sequence ID" value="MBG0561016.1"/>
    <property type="molecule type" value="Genomic_DNA"/>
</dbReference>
<dbReference type="InterPro" id="IPR050428">
    <property type="entry name" value="TCS_sensor_his_kinase"/>
</dbReference>
<dbReference type="Pfam" id="PF00672">
    <property type="entry name" value="HAMP"/>
    <property type="match status" value="1"/>
</dbReference>
<keyword evidence="5" id="KW-0808">Transferase</keyword>
<dbReference type="CDD" id="cd06225">
    <property type="entry name" value="HAMP"/>
    <property type="match status" value="1"/>
</dbReference>
<evidence type="ECO:0000259" key="13">
    <source>
        <dbReference type="PROSITE" id="PS50885"/>
    </source>
</evidence>
<gene>
    <name evidence="14" type="ORF">I4J89_06020</name>
</gene>
<evidence type="ECO:0000256" key="11">
    <source>
        <dbReference type="SAM" id="Phobius"/>
    </source>
</evidence>
<comment type="catalytic activity">
    <reaction evidence="1">
        <text>ATP + protein L-histidine = ADP + protein N-phospho-L-histidine.</text>
        <dbReference type="EC" id="2.7.13.3"/>
    </reaction>
</comment>
<dbReference type="InterPro" id="IPR005467">
    <property type="entry name" value="His_kinase_dom"/>
</dbReference>